<evidence type="ECO:0000256" key="4">
    <source>
        <dbReference type="ARBA" id="ARBA00022777"/>
    </source>
</evidence>
<dbReference type="HOGENOM" id="CLU_008377_0_0_1"/>
<dbReference type="Gene3D" id="1.10.510.10">
    <property type="entry name" value="Transferase(Phosphotransferase) domain 1"/>
    <property type="match status" value="1"/>
</dbReference>
<evidence type="ECO:0000256" key="3">
    <source>
        <dbReference type="ARBA" id="ARBA00022741"/>
    </source>
</evidence>
<gene>
    <name evidence="8 9" type="ordered locus">CAGL0F03311g</name>
</gene>
<evidence type="ECO:0000259" key="7">
    <source>
        <dbReference type="PROSITE" id="PS50011"/>
    </source>
</evidence>
<keyword evidence="2" id="KW-0808">Transferase</keyword>
<dbReference type="InterPro" id="IPR045269">
    <property type="entry name" value="Atg1-like"/>
</dbReference>
<dbReference type="GO" id="GO:0000045">
    <property type="term" value="P:autophagosome assembly"/>
    <property type="evidence" value="ECO:0007669"/>
    <property type="project" value="TreeGrafter"/>
</dbReference>
<dbReference type="OMA" id="KSFCYFA"/>
<dbReference type="GO" id="GO:0005524">
    <property type="term" value="F:ATP binding"/>
    <property type="evidence" value="ECO:0007669"/>
    <property type="project" value="UniProtKB-KW"/>
</dbReference>
<dbReference type="eggNOG" id="KOG0583">
    <property type="taxonomic scope" value="Eukaryota"/>
</dbReference>
<feature type="compositionally biased region" description="Polar residues" evidence="6">
    <location>
        <begin position="606"/>
        <end position="627"/>
    </location>
</feature>
<feature type="region of interest" description="Disordered" evidence="6">
    <location>
        <begin position="353"/>
        <end position="451"/>
    </location>
</feature>
<evidence type="ECO:0000256" key="2">
    <source>
        <dbReference type="ARBA" id="ARBA00022679"/>
    </source>
</evidence>
<name>Q6FUI0_CANGA</name>
<dbReference type="InterPro" id="IPR011009">
    <property type="entry name" value="Kinase-like_dom_sf"/>
</dbReference>
<feature type="region of interest" description="Disordered" evidence="6">
    <location>
        <begin position="67"/>
        <end position="97"/>
    </location>
</feature>
<dbReference type="GO" id="GO:0004674">
    <property type="term" value="F:protein serine/threonine kinase activity"/>
    <property type="evidence" value="ECO:0007669"/>
    <property type="project" value="UniProtKB-EC"/>
</dbReference>
<dbReference type="InParanoid" id="Q6FUI0"/>
<evidence type="ECO:0000256" key="1">
    <source>
        <dbReference type="ARBA" id="ARBA00012513"/>
    </source>
</evidence>
<dbReference type="InterPro" id="IPR000719">
    <property type="entry name" value="Prot_kinase_dom"/>
</dbReference>
<dbReference type="FunCoup" id="Q6FUI0">
    <property type="interactions" value="646"/>
</dbReference>
<dbReference type="GO" id="GO:0043555">
    <property type="term" value="P:regulation of translation in response to stress"/>
    <property type="evidence" value="ECO:0007669"/>
    <property type="project" value="EnsemblFungi"/>
</dbReference>
<dbReference type="PANTHER" id="PTHR24348">
    <property type="entry name" value="SERINE/THREONINE-PROTEIN KINASE UNC-51-RELATED"/>
    <property type="match status" value="1"/>
</dbReference>
<keyword evidence="4" id="KW-0418">Kinase</keyword>
<evidence type="ECO:0000256" key="5">
    <source>
        <dbReference type="ARBA" id="ARBA00022840"/>
    </source>
</evidence>
<evidence type="ECO:0000256" key="6">
    <source>
        <dbReference type="SAM" id="MobiDB-lite"/>
    </source>
</evidence>
<feature type="compositionally biased region" description="Acidic residues" evidence="6">
    <location>
        <begin position="353"/>
        <end position="365"/>
    </location>
</feature>
<feature type="region of interest" description="Disordered" evidence="6">
    <location>
        <begin position="744"/>
        <end position="804"/>
    </location>
</feature>
<keyword evidence="10" id="KW-1185">Reference proteome</keyword>
<dbReference type="GO" id="GO:0008104">
    <property type="term" value="P:intracellular protein localization"/>
    <property type="evidence" value="ECO:0007669"/>
    <property type="project" value="EnsemblFungi"/>
</dbReference>
<dbReference type="GO" id="GO:2000220">
    <property type="term" value="P:regulation of pseudohyphal growth"/>
    <property type="evidence" value="ECO:0007669"/>
    <property type="project" value="EnsemblFungi"/>
</dbReference>
<protein>
    <recommendedName>
        <fullName evidence="1">non-specific serine/threonine protein kinase</fullName>
        <ecNumber evidence="1">2.7.11.1</ecNumber>
    </recommendedName>
</protein>
<dbReference type="PROSITE" id="PS50011">
    <property type="entry name" value="PROTEIN_KINASE_DOM"/>
    <property type="match status" value="1"/>
</dbReference>
<dbReference type="KEGG" id="cgr:2887698"/>
<dbReference type="GO" id="GO:0005634">
    <property type="term" value="C:nucleus"/>
    <property type="evidence" value="ECO:0007669"/>
    <property type="project" value="EnsemblFungi"/>
</dbReference>
<proteinExistence type="predicted"/>
<dbReference type="STRING" id="284593.Q6FUI0"/>
<keyword evidence="3" id="KW-0547">Nucleotide-binding</keyword>
<dbReference type="Proteomes" id="UP000002428">
    <property type="component" value="Chromosome F"/>
</dbReference>
<dbReference type="Gene3D" id="3.30.200.20">
    <property type="entry name" value="Phosphorylase Kinase, domain 1"/>
    <property type="match status" value="1"/>
</dbReference>
<sequence length="1045" mass="120328">MSLDYEIYKEGGTLNDRYQKIEDLSEGSYGYVSLAKDLKLKRLVAVKYIFKLDEDDDNNDCNDADNSRIEELPDGDINKNNEFENNKEKENSSREKKNMMKYKKSLISSKIRSRLSNNICLEAMYEVDIQTKIGFHENIVQLYDFFDSYIIMEYCSGGDLYEAIKDDLVPKKTKEITHILTQILDAIEFVHNKQIYHRDIKPENILITSLIDWKIKLTDWGLATTDEKSYDRNVGSERYMPPELFESNLDIDERKEPYDCSKVDLWSIGIVFLNVVFYKNPFRIADQSDKSFCYFASNREALFDVFSTMTYDFFQVLRYSLTIDPTNRDIQKIRAELKNLSQYTLDDNYYNEELDREEEEEEVEDIFDKPQAPPSSAPVSLPTPVSSSKPLPKLQDDFTFLQSSPTDVDDGISYDPHEENERDNQFQHDEKPDVIQPKVEDSHGEVKERAKSVPKFRFQKRSKKPIKNNNNNFYSVGGSKAIKIEPRRRSKIIKNSRKPLGIPTPNTHINNYMSEYESKRDEFFHTRQFFTPPSVQNRYMEGIFNKGYNNSRYQNKQGNGKHWNNKYFSHHNGQHQNGKSNSRRRPSSAGINYNGNVKNVFPRFVHNSNLNPNSGRRSSVHTVQHSPGTYIPPNARHDIKNNATGHKYSTSHSAVSNGLPYSSHNNHVPDISTVLDSHHETAKVDLGNLTAQAYRQHIGRETDHFNMRNGFEMDDHEHDSDDILFSLDENEHDSFVDDMQHLSLSSHTDHPEPDSHTSNGFIRNDLPPLTINGIMNSISTRTSTPSSTRSRRSNGGNDLPDLLKSPVLAETPLSSIHNGDPRPAINVNGNPLLENIKHPQHMRTYGVKIPSLETPSKQSQERQFKPGVYVPPHQRRSFNLGAGTGMNNRAHIINGTNEATLSVTPNSVQYGGAYKNRRGSLPASAFGGYNRRYTTGNSAHRPNILQHDIYDRMDNDALEFEDDEPPFQNRNHHRRHNSKRKEVPDMSNTSNTPEEKTMFGPYDIYSKTNGQNYPNARKSSVLQEDMVGSLEQYKNYWLMLQQQQD</sequence>
<dbReference type="GO" id="GO:0005776">
    <property type="term" value="C:autophagosome"/>
    <property type="evidence" value="ECO:0007669"/>
    <property type="project" value="TreeGrafter"/>
</dbReference>
<feature type="region of interest" description="Disordered" evidence="6">
    <location>
        <begin position="961"/>
        <end position="999"/>
    </location>
</feature>
<dbReference type="GO" id="GO:0016020">
    <property type="term" value="C:membrane"/>
    <property type="evidence" value="ECO:0007669"/>
    <property type="project" value="TreeGrafter"/>
</dbReference>
<dbReference type="Pfam" id="PF00069">
    <property type="entry name" value="Pkinase"/>
    <property type="match status" value="1"/>
</dbReference>
<dbReference type="VEuPathDB" id="FungiDB:CAGL0F03311g"/>
<keyword evidence="5" id="KW-0067">ATP-binding</keyword>
<dbReference type="EC" id="2.7.11.1" evidence="1"/>
<feature type="compositionally biased region" description="Basic and acidic residues" evidence="6">
    <location>
        <begin position="415"/>
        <end position="451"/>
    </location>
</feature>
<reference evidence="9 10" key="1">
    <citation type="journal article" date="2004" name="Nature">
        <title>Genome evolution in yeasts.</title>
        <authorList>
            <consortium name="Genolevures"/>
            <person name="Dujon B."/>
            <person name="Sherman D."/>
            <person name="Fischer G."/>
            <person name="Durrens P."/>
            <person name="Casaregola S."/>
            <person name="Lafontaine I."/>
            <person name="de Montigny J."/>
            <person name="Marck C."/>
            <person name="Neuveglise C."/>
            <person name="Talla E."/>
            <person name="Goffard N."/>
            <person name="Frangeul L."/>
            <person name="Aigle M."/>
            <person name="Anthouard V."/>
            <person name="Babour A."/>
            <person name="Barbe V."/>
            <person name="Barnay S."/>
            <person name="Blanchin S."/>
            <person name="Beckerich J.M."/>
            <person name="Beyne E."/>
            <person name="Bleykasten C."/>
            <person name="Boisrame A."/>
            <person name="Boyer J."/>
            <person name="Cattolico L."/>
            <person name="Confanioleri F."/>
            <person name="de Daruvar A."/>
            <person name="Despons L."/>
            <person name="Fabre E."/>
            <person name="Fairhead C."/>
            <person name="Ferry-Dumazet H."/>
            <person name="Groppi A."/>
            <person name="Hantraye F."/>
            <person name="Hennequin C."/>
            <person name="Jauniaux N."/>
            <person name="Joyet P."/>
            <person name="Kachouri R."/>
            <person name="Kerrest A."/>
            <person name="Koszul R."/>
            <person name="Lemaire M."/>
            <person name="Lesur I."/>
            <person name="Ma L."/>
            <person name="Muller H."/>
            <person name="Nicaud J.M."/>
            <person name="Nikolski M."/>
            <person name="Oztas S."/>
            <person name="Ozier-Kalogeropoulos O."/>
            <person name="Pellenz S."/>
            <person name="Potier S."/>
            <person name="Richard G.F."/>
            <person name="Straub M.L."/>
            <person name="Suleau A."/>
            <person name="Swennene D."/>
            <person name="Tekaia F."/>
            <person name="Wesolowski-Louvel M."/>
            <person name="Westhof E."/>
            <person name="Wirth B."/>
            <person name="Zeniou-Meyer M."/>
            <person name="Zivanovic I."/>
            <person name="Bolotin-Fukuhara M."/>
            <person name="Thierry A."/>
            <person name="Bouchier C."/>
            <person name="Caudron B."/>
            <person name="Scarpelli C."/>
            <person name="Gaillardin C."/>
            <person name="Weissenbach J."/>
            <person name="Wincker P."/>
            <person name="Souciet J.L."/>
        </authorList>
    </citation>
    <scope>NUCLEOTIDE SEQUENCE [LARGE SCALE GENOMIC DNA]</scope>
    <source>
        <strain evidence="10">ATCC 2001 / BCRC 20586 / JCM 3761 / NBRC 0622 / NRRL Y-65 / CBS 138</strain>
    </source>
</reference>
<dbReference type="GO" id="GO:0010494">
    <property type="term" value="C:cytoplasmic stress granule"/>
    <property type="evidence" value="ECO:0007669"/>
    <property type="project" value="EnsemblFungi"/>
</dbReference>
<feature type="region of interest" description="Disordered" evidence="6">
    <location>
        <begin position="553"/>
        <end position="634"/>
    </location>
</feature>
<dbReference type="GO" id="GO:0005829">
    <property type="term" value="C:cytosol"/>
    <property type="evidence" value="ECO:0007669"/>
    <property type="project" value="TreeGrafter"/>
</dbReference>
<feature type="domain" description="Protein kinase" evidence="7">
    <location>
        <begin position="18"/>
        <end position="344"/>
    </location>
</feature>
<dbReference type="CGD" id="CAL0131368">
    <property type="gene designation" value="CAGL0F03311g"/>
</dbReference>
<evidence type="ECO:0000313" key="10">
    <source>
        <dbReference type="Proteomes" id="UP000002428"/>
    </source>
</evidence>
<dbReference type="SMART" id="SM00220">
    <property type="entry name" value="S_TKc"/>
    <property type="match status" value="1"/>
</dbReference>
<dbReference type="GO" id="GO:0031929">
    <property type="term" value="P:TOR signaling"/>
    <property type="evidence" value="ECO:0007669"/>
    <property type="project" value="EnsemblFungi"/>
</dbReference>
<dbReference type="PANTHER" id="PTHR24348:SF22">
    <property type="entry name" value="NON-SPECIFIC SERINE_THREONINE PROTEIN KINASE"/>
    <property type="match status" value="1"/>
</dbReference>
<dbReference type="AlphaFoldDB" id="Q6FUI0"/>
<dbReference type="GO" id="GO:0016242">
    <property type="term" value="P:negative regulation of macroautophagy"/>
    <property type="evidence" value="ECO:0007669"/>
    <property type="project" value="EnsemblFungi"/>
</dbReference>
<evidence type="ECO:0000313" key="8">
    <source>
        <dbReference type="CGD" id="CAL0131368"/>
    </source>
</evidence>
<evidence type="ECO:0000313" key="9">
    <source>
        <dbReference type="EMBL" id="CAG59038.1"/>
    </source>
</evidence>
<feature type="compositionally biased region" description="Basic residues" evidence="6">
    <location>
        <begin position="970"/>
        <end position="979"/>
    </location>
</feature>
<dbReference type="InterPro" id="IPR008271">
    <property type="entry name" value="Ser/Thr_kinase_AS"/>
</dbReference>
<accession>Q6FUI0</accession>
<dbReference type="GO" id="GO:0000407">
    <property type="term" value="C:phagophore assembly site"/>
    <property type="evidence" value="ECO:0007669"/>
    <property type="project" value="TreeGrafter"/>
</dbReference>
<dbReference type="PROSITE" id="PS00108">
    <property type="entry name" value="PROTEIN_KINASE_ST"/>
    <property type="match status" value="1"/>
</dbReference>
<feature type="compositionally biased region" description="Low complexity" evidence="6">
    <location>
        <begin position="777"/>
        <end position="788"/>
    </location>
</feature>
<organism evidence="9 10">
    <name type="scientific">Candida glabrata (strain ATCC 2001 / BCRC 20586 / JCM 3761 / NBRC 0622 / NRRL Y-65 / CBS 138)</name>
    <name type="common">Yeast</name>
    <name type="synonym">Nakaseomyces glabratus</name>
    <dbReference type="NCBI Taxonomy" id="284593"/>
    <lineage>
        <taxon>Eukaryota</taxon>
        <taxon>Fungi</taxon>
        <taxon>Dikarya</taxon>
        <taxon>Ascomycota</taxon>
        <taxon>Saccharomycotina</taxon>
        <taxon>Saccharomycetes</taxon>
        <taxon>Saccharomycetales</taxon>
        <taxon>Saccharomycetaceae</taxon>
        <taxon>Nakaseomyces</taxon>
    </lineage>
</organism>
<dbReference type="SUPFAM" id="SSF56112">
    <property type="entry name" value="Protein kinase-like (PK-like)"/>
    <property type="match status" value="1"/>
</dbReference>
<dbReference type="FunFam" id="1.10.510.10:FF:000942">
    <property type="entry name" value="Serine/threonine-protein kinase KSP1"/>
    <property type="match status" value="1"/>
</dbReference>
<dbReference type="EMBL" id="CR380952">
    <property type="protein sequence ID" value="CAG59038.1"/>
    <property type="molecule type" value="Genomic_DNA"/>
</dbReference>